<dbReference type="GO" id="GO:0043565">
    <property type="term" value="F:sequence-specific DNA binding"/>
    <property type="evidence" value="ECO:0007669"/>
    <property type="project" value="InterPro"/>
</dbReference>
<keyword evidence="2" id="KW-0238">DNA-binding</keyword>
<dbReference type="GO" id="GO:0003700">
    <property type="term" value="F:DNA-binding transcription factor activity"/>
    <property type="evidence" value="ECO:0007669"/>
    <property type="project" value="InterPro"/>
</dbReference>
<keyword evidence="1" id="KW-0805">Transcription regulation</keyword>
<evidence type="ECO:0000259" key="4">
    <source>
        <dbReference type="PROSITE" id="PS01124"/>
    </source>
</evidence>
<dbReference type="InterPro" id="IPR009057">
    <property type="entry name" value="Homeodomain-like_sf"/>
</dbReference>
<keyword evidence="6" id="KW-1185">Reference proteome</keyword>
<feature type="domain" description="HTH araC/xylS-type" evidence="4">
    <location>
        <begin position="192"/>
        <end position="290"/>
    </location>
</feature>
<gene>
    <name evidence="5" type="ORF">E0F88_13235</name>
</gene>
<dbReference type="PANTHER" id="PTHR43280:SF32">
    <property type="entry name" value="TRANSCRIPTIONAL REGULATORY PROTEIN"/>
    <property type="match status" value="1"/>
</dbReference>
<dbReference type="RefSeq" id="WP_131958731.1">
    <property type="nucleotide sequence ID" value="NZ_SMFL01000004.1"/>
</dbReference>
<dbReference type="Proteomes" id="UP000294850">
    <property type="component" value="Unassembled WGS sequence"/>
</dbReference>
<dbReference type="SMART" id="SM00342">
    <property type="entry name" value="HTH_ARAC"/>
    <property type="match status" value="1"/>
</dbReference>
<dbReference type="InterPro" id="IPR003313">
    <property type="entry name" value="AraC-bd"/>
</dbReference>
<dbReference type="Gene3D" id="1.10.10.60">
    <property type="entry name" value="Homeodomain-like"/>
    <property type="match status" value="1"/>
</dbReference>
<accession>A0A4V2Z4B0</accession>
<evidence type="ECO:0000256" key="1">
    <source>
        <dbReference type="ARBA" id="ARBA00023015"/>
    </source>
</evidence>
<proteinExistence type="predicted"/>
<dbReference type="AlphaFoldDB" id="A0A4V2Z4B0"/>
<sequence>MSNKTQQFPQLDICTLSESRKENLMVSRLSDYLQEHQNLVFPHRHSFYHLVLFTKGAGVHTIDFQQFDVRKSQIYFMVPAQVHAWFFKGEMEGYVINFSDTFFQSFLLRPDYLETFSFFNGSTTECVVDLTEALMETIVALFEQIIEQSQPDHVLQEDMIRSLLLQIFIRTEQSRINLESKVVQNKPTSLIRNFQKLIDQNFVALRLPGEYAELLNITPNHLNALTKEHLGKQAGEVIRERIILESKRLLINLDLTVSEIAYKLNFNDNSYFTKFFRKYTGLAPEDFRKKSVHQKN</sequence>
<dbReference type="Pfam" id="PF02311">
    <property type="entry name" value="AraC_binding"/>
    <property type="match status" value="1"/>
</dbReference>
<dbReference type="Pfam" id="PF12833">
    <property type="entry name" value="HTH_18"/>
    <property type="match status" value="1"/>
</dbReference>
<organism evidence="5 6">
    <name type="scientific">Dyadobacter psychrotolerans</name>
    <dbReference type="NCBI Taxonomy" id="2541721"/>
    <lineage>
        <taxon>Bacteria</taxon>
        <taxon>Pseudomonadati</taxon>
        <taxon>Bacteroidota</taxon>
        <taxon>Cytophagia</taxon>
        <taxon>Cytophagales</taxon>
        <taxon>Spirosomataceae</taxon>
        <taxon>Dyadobacter</taxon>
    </lineage>
</organism>
<comment type="caution">
    <text evidence="5">The sequence shown here is derived from an EMBL/GenBank/DDBJ whole genome shotgun (WGS) entry which is preliminary data.</text>
</comment>
<protein>
    <submittedName>
        <fullName evidence="5">Helix-turn-helix domain-containing protein</fullName>
    </submittedName>
</protein>
<evidence type="ECO:0000256" key="3">
    <source>
        <dbReference type="ARBA" id="ARBA00023163"/>
    </source>
</evidence>
<dbReference type="InterPro" id="IPR018060">
    <property type="entry name" value="HTH_AraC"/>
</dbReference>
<dbReference type="InterPro" id="IPR037923">
    <property type="entry name" value="HTH-like"/>
</dbReference>
<evidence type="ECO:0000256" key="2">
    <source>
        <dbReference type="ARBA" id="ARBA00023125"/>
    </source>
</evidence>
<dbReference type="SUPFAM" id="SSF51215">
    <property type="entry name" value="Regulatory protein AraC"/>
    <property type="match status" value="1"/>
</dbReference>
<dbReference type="PANTHER" id="PTHR43280">
    <property type="entry name" value="ARAC-FAMILY TRANSCRIPTIONAL REGULATOR"/>
    <property type="match status" value="1"/>
</dbReference>
<keyword evidence="3" id="KW-0804">Transcription</keyword>
<dbReference type="InterPro" id="IPR020449">
    <property type="entry name" value="Tscrpt_reg_AraC-type_HTH"/>
</dbReference>
<reference evidence="5 6" key="1">
    <citation type="submission" date="2019-03" db="EMBL/GenBank/DDBJ databases">
        <title>Dyadobacter AR-3-6 sp. nov., isolated from arctic soil.</title>
        <authorList>
            <person name="Chaudhary D.K."/>
        </authorList>
    </citation>
    <scope>NUCLEOTIDE SEQUENCE [LARGE SCALE GENOMIC DNA]</scope>
    <source>
        <strain evidence="5 6">AR-3-6</strain>
    </source>
</reference>
<dbReference type="PRINTS" id="PR00032">
    <property type="entry name" value="HTHARAC"/>
</dbReference>
<dbReference type="EMBL" id="SMFL01000004">
    <property type="protein sequence ID" value="TDE15468.1"/>
    <property type="molecule type" value="Genomic_DNA"/>
</dbReference>
<evidence type="ECO:0000313" key="5">
    <source>
        <dbReference type="EMBL" id="TDE15468.1"/>
    </source>
</evidence>
<dbReference type="SUPFAM" id="SSF46689">
    <property type="entry name" value="Homeodomain-like"/>
    <property type="match status" value="1"/>
</dbReference>
<name>A0A4V2Z4B0_9BACT</name>
<evidence type="ECO:0000313" key="6">
    <source>
        <dbReference type="Proteomes" id="UP000294850"/>
    </source>
</evidence>
<dbReference type="OrthoDB" id="9793451at2"/>
<dbReference type="PROSITE" id="PS01124">
    <property type="entry name" value="HTH_ARAC_FAMILY_2"/>
    <property type="match status" value="1"/>
</dbReference>